<dbReference type="Proteomes" id="UP000499080">
    <property type="component" value="Unassembled WGS sequence"/>
</dbReference>
<evidence type="ECO:0000313" key="3">
    <source>
        <dbReference type="Proteomes" id="UP000499080"/>
    </source>
</evidence>
<dbReference type="AlphaFoldDB" id="A0A4Y2T7T7"/>
<sequence>MPDLAHRMNYPVIIQWQAFLLKDGGSGELHLDPTFGTNKCTNQGDASIRLFLFLAIRESGKSAPGFCSFFSEESECSKGRGEMVGGSQEGDVTILDECFN</sequence>
<dbReference type="EMBL" id="BGPR01026320">
    <property type="protein sequence ID" value="GBN95926.1"/>
    <property type="molecule type" value="Genomic_DNA"/>
</dbReference>
<organism evidence="2 3">
    <name type="scientific">Araneus ventricosus</name>
    <name type="common">Orbweaver spider</name>
    <name type="synonym">Epeira ventricosa</name>
    <dbReference type="NCBI Taxonomy" id="182803"/>
    <lineage>
        <taxon>Eukaryota</taxon>
        <taxon>Metazoa</taxon>
        <taxon>Ecdysozoa</taxon>
        <taxon>Arthropoda</taxon>
        <taxon>Chelicerata</taxon>
        <taxon>Arachnida</taxon>
        <taxon>Araneae</taxon>
        <taxon>Araneomorphae</taxon>
        <taxon>Entelegynae</taxon>
        <taxon>Araneoidea</taxon>
        <taxon>Araneidae</taxon>
        <taxon>Araneus</taxon>
    </lineage>
</organism>
<reference evidence="2 3" key="1">
    <citation type="journal article" date="2019" name="Sci. Rep.">
        <title>Orb-weaving spider Araneus ventricosus genome elucidates the spidroin gene catalogue.</title>
        <authorList>
            <person name="Kono N."/>
            <person name="Nakamura H."/>
            <person name="Ohtoshi R."/>
            <person name="Moran D.A.P."/>
            <person name="Shinohara A."/>
            <person name="Yoshida Y."/>
            <person name="Fujiwara M."/>
            <person name="Mori M."/>
            <person name="Tomita M."/>
            <person name="Arakawa K."/>
        </authorList>
    </citation>
    <scope>NUCLEOTIDE SEQUENCE [LARGE SCALE GENOMIC DNA]</scope>
</reference>
<proteinExistence type="predicted"/>
<name>A0A4Y2T7T7_ARAVE</name>
<comment type="caution">
    <text evidence="2">The sequence shown here is derived from an EMBL/GenBank/DDBJ whole genome shotgun (WGS) entry which is preliminary data.</text>
</comment>
<gene>
    <name evidence="1" type="ORF">AVEN_134315_1</name>
    <name evidence="2" type="ORF">AVEN_140405_1</name>
</gene>
<evidence type="ECO:0000313" key="2">
    <source>
        <dbReference type="EMBL" id="GBN96271.1"/>
    </source>
</evidence>
<dbReference type="EMBL" id="BGPR01026503">
    <property type="protein sequence ID" value="GBN96271.1"/>
    <property type="molecule type" value="Genomic_DNA"/>
</dbReference>
<evidence type="ECO:0000313" key="1">
    <source>
        <dbReference type="EMBL" id="GBN95926.1"/>
    </source>
</evidence>
<keyword evidence="3" id="KW-1185">Reference proteome</keyword>
<accession>A0A4Y2T7T7</accession>
<protein>
    <submittedName>
        <fullName evidence="2">Uncharacterized protein</fullName>
    </submittedName>
</protein>